<evidence type="ECO:0000313" key="2">
    <source>
        <dbReference type="EMBL" id="SCA48381.1"/>
    </source>
</evidence>
<sequence length="997" mass="112773">MYVRYHGTMINVSTLMLLLLVAALHLSGAYNVKRLGTNGVKHLRYSDDDKNGNIVGVNNLQSLVHETNEPDRNNIYTQSSFMQSSAFLANMMHDRESVLSRNPITYSITGVVKGITEGQPISVALGAQYSNVFDSLEVKTLTASNPYFKFTVTSGRYYIRTLGAMYMTPSAIRINVPCQKCKYVNSFYSDIIEVSPYENDPSTFLYEWELQTSAPIASEHINTVHNDDAEWSHGHDLSNDLKLDGSAAAASLKTFYGVELTGVWGSEYADRLLTVLASFPECVKLVTYDKEERSKQRKHQKWILVNGDLGAFDMDVEEAGEEDNSEYSKIVRVSKNAFEYSKKSVQNPGSNGIYFSRRLEKVILRALFSLDYELFFKYFEQKHGVMLLDPMRNHGLLENITGYSYNDYQPWKQNVEELVELATSWDEYPTGFQKVQGLKYLVRRKNGLKHPVYPTAPAVAFPSGSDVDSFIEFMESAFVNYKDISHLILHEIGHFIYVNMLSGELKKEWITLGQWYEEPLAPSEWATKDEVGFVSAYAHDKTPGEDFAESIAAFVLNGRLLNSRSPPKYSWIKKSLFKGSFYVTSGTHKFEVLNLGNAVYYFPGKVKKIKAQVLGSPTEDKIVKIEITLLSSKGNVGCAKNAYARFFSEQQTYRDVFFFTNNNSECSHNLYAEFVINSSESRGRWVAESLTFTGQNDIKRYTGLGSFLIYLYVNNQNEDIEKPLPLLDSVTIYPHNGVGSEDSLLRLNILVLEDSMLKIHGGTYASFASHDNESYSYGSHTYSAYDPEFNVQKLKNDYFVNDITTSGFRQVNMESCSAHTNMDVSNLKCFQVMNPVRIPQHCIGGRYYFRQFSVDDEAGNQNILNVSTDKHFADLRPSGVRDMIGPVVSNVKVTSQPANDQHDGETLVTLDFFAYDDLSGMNYIYVNLRDPHGGVHPSYVAKSALPMGRQNRKIVHVISLPKGSMPGTWLLEEIKAVDMCNNETRNVYTYSVYVENS</sequence>
<dbReference type="Gene3D" id="3.40.390.10">
    <property type="entry name" value="Collagenase (Catalytic Domain)"/>
    <property type="match status" value="1"/>
</dbReference>
<dbReference type="VEuPathDB" id="PlasmoDB:POWCR01_030011500"/>
<keyword evidence="3" id="KW-1185">Reference proteome</keyword>
<dbReference type="GO" id="GO:0008237">
    <property type="term" value="F:metallopeptidase activity"/>
    <property type="evidence" value="ECO:0007669"/>
    <property type="project" value="InterPro"/>
</dbReference>
<keyword evidence="1" id="KW-0732">Signal</keyword>
<name>A0A1D3KX57_PLAOA</name>
<accession>A0A1D3KX57</accession>
<feature type="chain" id="PRO_5008917163" evidence="1">
    <location>
        <begin position="30"/>
        <end position="997"/>
    </location>
</feature>
<feature type="signal peptide" evidence="1">
    <location>
        <begin position="1"/>
        <end position="29"/>
    </location>
</feature>
<reference evidence="2 3" key="1">
    <citation type="submission" date="2016-06" db="EMBL/GenBank/DDBJ databases">
        <authorList>
            <consortium name="Pathogen Informatics"/>
        </authorList>
    </citation>
    <scope>NUCLEOTIDE SEQUENCE [LARGE SCALE GENOMIC DNA]</scope>
    <source>
        <strain evidence="2">PocGH01</strain>
    </source>
</reference>
<protein>
    <submittedName>
        <fullName evidence="2">Sporozoite invasion-associated protein 1, putative</fullName>
    </submittedName>
</protein>
<dbReference type="Proteomes" id="UP000242942">
    <property type="component" value="Chromosome 3"/>
</dbReference>
<dbReference type="AlphaFoldDB" id="A0A1D3KX57"/>
<dbReference type="VEuPathDB" id="PlasmoDB:PocGH01_03016000"/>
<organism evidence="2 3">
    <name type="scientific">Plasmodium ovale</name>
    <name type="common">malaria parasite P. ovale</name>
    <dbReference type="NCBI Taxonomy" id="36330"/>
    <lineage>
        <taxon>Eukaryota</taxon>
        <taxon>Sar</taxon>
        <taxon>Alveolata</taxon>
        <taxon>Apicomplexa</taxon>
        <taxon>Aconoidasida</taxon>
        <taxon>Haemosporida</taxon>
        <taxon>Plasmodiidae</taxon>
        <taxon>Plasmodium</taxon>
        <taxon>Plasmodium (Plasmodium)</taxon>
    </lineage>
</organism>
<dbReference type="InterPro" id="IPR024079">
    <property type="entry name" value="MetalloPept_cat_dom_sf"/>
</dbReference>
<proteinExistence type="predicted"/>
<evidence type="ECO:0000313" key="3">
    <source>
        <dbReference type="Proteomes" id="UP000242942"/>
    </source>
</evidence>
<evidence type="ECO:0000256" key="1">
    <source>
        <dbReference type="SAM" id="SignalP"/>
    </source>
</evidence>
<gene>
    <name evidence="2" type="primary">SIAP1</name>
    <name evidence="2" type="ORF">POCGH01_03016000</name>
</gene>
<dbReference type="EMBL" id="LT594584">
    <property type="protein sequence ID" value="SCA48381.1"/>
    <property type="molecule type" value="Genomic_DNA"/>
</dbReference>
<dbReference type="OrthoDB" id="360533at2759"/>